<reference evidence="2" key="1">
    <citation type="journal article" date="2019" name="Int. J. Syst. Evol. Microbiol.">
        <title>The Global Catalogue of Microorganisms (GCM) 10K type strain sequencing project: providing services to taxonomists for standard genome sequencing and annotation.</title>
        <authorList>
            <consortium name="The Broad Institute Genomics Platform"/>
            <consortium name="The Broad Institute Genome Sequencing Center for Infectious Disease"/>
            <person name="Wu L."/>
            <person name="Ma J."/>
        </authorList>
    </citation>
    <scope>NUCLEOTIDE SEQUENCE [LARGE SCALE GENOMIC DNA]</scope>
    <source>
        <strain evidence="2">KACC 12597</strain>
    </source>
</reference>
<protein>
    <submittedName>
        <fullName evidence="1">Uncharacterized protein</fullName>
    </submittedName>
</protein>
<keyword evidence="2" id="KW-1185">Reference proteome</keyword>
<dbReference type="RefSeq" id="WP_386028474.1">
    <property type="nucleotide sequence ID" value="NZ_JBHUHX010000052.1"/>
</dbReference>
<comment type="caution">
    <text evidence="1">The sequence shown here is derived from an EMBL/GenBank/DDBJ whole genome shotgun (WGS) entry which is preliminary data.</text>
</comment>
<gene>
    <name evidence="1" type="ORF">ACFSJC_17480</name>
</gene>
<dbReference type="EMBL" id="JBHUHX010000052">
    <property type="protein sequence ID" value="MFD2113642.1"/>
    <property type="molecule type" value="Genomic_DNA"/>
</dbReference>
<evidence type="ECO:0000313" key="2">
    <source>
        <dbReference type="Proteomes" id="UP001597337"/>
    </source>
</evidence>
<sequence length="344" mass="35581">MLFPVMTRSPTVATIVSVVNKDPQGVVNLNYFTKSADLASPCIDEGIKQVSASGRANDMLTFDASGVFLSSEGGGPLFNDPQTLAPYGGVQFSTTNTGLARGFLIVDDGDDTSEGGTGADLYGEAIMLELSGGAAFGYQALNPGQDAAYTPGAMLGNWGGLTAFLGEILDFGLGMGSAGVTLMPPSEWTTRFFVTPVADGAGTATSQRDCETCSVSIYLSPDQAGTLAGVFDRDTVMRSEPFAPAALPTSAKNVVCTGAVDMTDILPQSVVNQISSQGGWGYVQIRPGTSGHVEDSATVMKLEFNLVNGSATSTISPDGFTSFTGTVNNGVWLRNNGTQGMSSF</sequence>
<name>A0ABW4YDB7_9GAMM</name>
<proteinExistence type="predicted"/>
<evidence type="ECO:0000313" key="1">
    <source>
        <dbReference type="EMBL" id="MFD2113642.1"/>
    </source>
</evidence>
<organism evidence="1 2">
    <name type="scientific">Thiorhodococcus fuscus</name>
    <dbReference type="NCBI Taxonomy" id="527200"/>
    <lineage>
        <taxon>Bacteria</taxon>
        <taxon>Pseudomonadati</taxon>
        <taxon>Pseudomonadota</taxon>
        <taxon>Gammaproteobacteria</taxon>
        <taxon>Chromatiales</taxon>
        <taxon>Chromatiaceae</taxon>
        <taxon>Thiorhodococcus</taxon>
    </lineage>
</organism>
<dbReference type="Proteomes" id="UP001597337">
    <property type="component" value="Unassembled WGS sequence"/>
</dbReference>
<accession>A0ABW4YDB7</accession>